<keyword evidence="2" id="KW-1185">Reference proteome</keyword>
<evidence type="ECO:0000313" key="1">
    <source>
        <dbReference type="EMBL" id="MFC1408933.1"/>
    </source>
</evidence>
<reference evidence="1 2" key="1">
    <citation type="submission" date="2024-09" db="EMBL/GenBank/DDBJ databases">
        <authorList>
            <person name="Lee S.D."/>
        </authorList>
    </citation>
    <scope>NUCLEOTIDE SEQUENCE [LARGE SCALE GENOMIC DNA]</scope>
    <source>
        <strain evidence="1 2">N1-1</strain>
    </source>
</reference>
<organism evidence="1 2">
    <name type="scientific">Streptacidiphilus alkalitolerans</name>
    <dbReference type="NCBI Taxonomy" id="3342712"/>
    <lineage>
        <taxon>Bacteria</taxon>
        <taxon>Bacillati</taxon>
        <taxon>Actinomycetota</taxon>
        <taxon>Actinomycetes</taxon>
        <taxon>Kitasatosporales</taxon>
        <taxon>Streptomycetaceae</taxon>
        <taxon>Streptacidiphilus</taxon>
    </lineage>
</organism>
<name>A0ABV6V5F3_9ACTN</name>
<comment type="caution">
    <text evidence="1">The sequence shown here is derived from an EMBL/GenBank/DDBJ whole genome shotgun (WGS) entry which is preliminary data.</text>
</comment>
<proteinExistence type="predicted"/>
<protein>
    <submittedName>
        <fullName evidence="1">Uncharacterized protein</fullName>
    </submittedName>
</protein>
<dbReference type="Proteomes" id="UP001592582">
    <property type="component" value="Unassembled WGS sequence"/>
</dbReference>
<evidence type="ECO:0000313" key="2">
    <source>
        <dbReference type="Proteomes" id="UP001592582"/>
    </source>
</evidence>
<sequence length="49" mass="5192">MEGAAWLMGGVDTWLDDPIRSELLLQALRLTESEPSLLGLSGHLLTAGG</sequence>
<gene>
    <name evidence="1" type="ORF">ACEZDG_06530</name>
</gene>
<dbReference type="EMBL" id="JBHEZX010000002">
    <property type="protein sequence ID" value="MFC1408933.1"/>
    <property type="molecule type" value="Genomic_DNA"/>
</dbReference>
<accession>A0ABV6V5F3</accession>